<dbReference type="GO" id="GO:0017057">
    <property type="term" value="F:6-phosphogluconolactonase activity"/>
    <property type="evidence" value="ECO:0007669"/>
    <property type="project" value="TreeGrafter"/>
</dbReference>
<evidence type="ECO:0000313" key="2">
    <source>
        <dbReference type="EMBL" id="KAF5353940.1"/>
    </source>
</evidence>
<dbReference type="InterPro" id="IPR019405">
    <property type="entry name" value="Lactonase_7-beta_prop"/>
</dbReference>
<gene>
    <name evidence="2" type="ORF">D9756_007155</name>
</gene>
<dbReference type="PANTHER" id="PTHR30344:SF7">
    <property type="entry name" value="DUF2415 DOMAIN-CONTAINING PROTEIN"/>
    <property type="match status" value="1"/>
</dbReference>
<dbReference type="AlphaFoldDB" id="A0A8H5D5M1"/>
<dbReference type="InterPro" id="IPR050282">
    <property type="entry name" value="Cycloisomerase_2"/>
</dbReference>
<organism evidence="2 3">
    <name type="scientific">Leucocoprinus leucothites</name>
    <dbReference type="NCBI Taxonomy" id="201217"/>
    <lineage>
        <taxon>Eukaryota</taxon>
        <taxon>Fungi</taxon>
        <taxon>Dikarya</taxon>
        <taxon>Basidiomycota</taxon>
        <taxon>Agaricomycotina</taxon>
        <taxon>Agaricomycetes</taxon>
        <taxon>Agaricomycetidae</taxon>
        <taxon>Agaricales</taxon>
        <taxon>Agaricineae</taxon>
        <taxon>Agaricaceae</taxon>
        <taxon>Leucocoprinus</taxon>
    </lineage>
</organism>
<proteinExistence type="inferred from homology"/>
<sequence length="358" mass="37696">MVSFKILAGGYDVFVATYLFDPQASSLSVVSRSSTGNSPSWISQPPTNSSILYAVNEVTNGDVQSFIINSDGSLSAVQDSALTGGNNPAFAVALSTGAVAAMNYNTGNGRVIPTTNSGLTFGQNSPMITFPKPNGPVSHPHMVLEHGSEILVSDLGQDVIWRLAPDSSNNYAVQGSIPSKAKSGPRHMAIHDDRLFVLHELSSTLTVQEIPAAPNGTSTILSDVSIAPPDPPSGAAFAAGEILIPEPTENFPEPYIYTSNRNTGVQDSRGDSIAIFELVNKGTANETLQLVNQVYTGLDQIRGMEFGPSSNGGEEFLIAAGVAGSAGTVVLRRTEGGRNMEIVAKNLDIPTRTTFVWI</sequence>
<evidence type="ECO:0000313" key="3">
    <source>
        <dbReference type="Proteomes" id="UP000559027"/>
    </source>
</evidence>
<dbReference type="InterPro" id="IPR015943">
    <property type="entry name" value="WD40/YVTN_repeat-like_dom_sf"/>
</dbReference>
<evidence type="ECO:0000256" key="1">
    <source>
        <dbReference type="ARBA" id="ARBA00005564"/>
    </source>
</evidence>
<name>A0A8H5D5M1_9AGAR</name>
<accession>A0A8H5D5M1</accession>
<dbReference type="Proteomes" id="UP000559027">
    <property type="component" value="Unassembled WGS sequence"/>
</dbReference>
<dbReference type="PANTHER" id="PTHR30344">
    <property type="entry name" value="6-PHOSPHOGLUCONOLACTONASE-RELATED"/>
    <property type="match status" value="1"/>
</dbReference>
<dbReference type="OrthoDB" id="9972196at2759"/>
<comment type="caution">
    <text evidence="2">The sequence shown here is derived from an EMBL/GenBank/DDBJ whole genome shotgun (WGS) entry which is preliminary data.</text>
</comment>
<protein>
    <recommendedName>
        <fullName evidence="4">Isomerase YbhE</fullName>
    </recommendedName>
</protein>
<dbReference type="Gene3D" id="2.130.10.10">
    <property type="entry name" value="YVTN repeat-like/Quinoprotein amine dehydrogenase"/>
    <property type="match status" value="1"/>
</dbReference>
<evidence type="ECO:0008006" key="4">
    <source>
        <dbReference type="Google" id="ProtNLM"/>
    </source>
</evidence>
<keyword evidence="3" id="KW-1185">Reference proteome</keyword>
<reference evidence="2 3" key="1">
    <citation type="journal article" date="2020" name="ISME J.">
        <title>Uncovering the hidden diversity of litter-decomposition mechanisms in mushroom-forming fungi.</title>
        <authorList>
            <person name="Floudas D."/>
            <person name="Bentzer J."/>
            <person name="Ahren D."/>
            <person name="Johansson T."/>
            <person name="Persson P."/>
            <person name="Tunlid A."/>
        </authorList>
    </citation>
    <scope>NUCLEOTIDE SEQUENCE [LARGE SCALE GENOMIC DNA]</scope>
    <source>
        <strain evidence="2 3">CBS 146.42</strain>
    </source>
</reference>
<dbReference type="Pfam" id="PF10282">
    <property type="entry name" value="Lactonase"/>
    <property type="match status" value="1"/>
</dbReference>
<comment type="similarity">
    <text evidence="1">Belongs to the cycloisomerase 2 family.</text>
</comment>
<dbReference type="SUPFAM" id="SSF75011">
    <property type="entry name" value="3-carboxy-cis,cis-mucoante lactonizing enzyme"/>
    <property type="match status" value="1"/>
</dbReference>
<dbReference type="EMBL" id="JAACJO010000009">
    <property type="protein sequence ID" value="KAF5353940.1"/>
    <property type="molecule type" value="Genomic_DNA"/>
</dbReference>